<dbReference type="InterPro" id="IPR051534">
    <property type="entry name" value="CBASS_pafABC_assoc_protein"/>
</dbReference>
<dbReference type="EMBL" id="JACXYZ010000005">
    <property type="protein sequence ID" value="MBD3927237.1"/>
    <property type="molecule type" value="Genomic_DNA"/>
</dbReference>
<evidence type="ECO:0000313" key="4">
    <source>
        <dbReference type="EMBL" id="MBD3927237.1"/>
    </source>
</evidence>
<dbReference type="PANTHER" id="PTHR34580">
    <property type="match status" value="1"/>
</dbReference>
<dbReference type="PROSITE" id="PS51000">
    <property type="entry name" value="HTH_DEOR_2"/>
    <property type="match status" value="1"/>
</dbReference>
<gene>
    <name evidence="4" type="ORF">IEZ26_21625</name>
</gene>
<dbReference type="InterPro" id="IPR001034">
    <property type="entry name" value="DeoR_HTH"/>
</dbReference>
<dbReference type="InterPro" id="IPR036390">
    <property type="entry name" value="WH_DNA-bd_sf"/>
</dbReference>
<keyword evidence="5" id="KW-1185">Reference proteome</keyword>
<name>A0ABR8NGH7_9ACTN</name>
<sequence length="324" mass="35171">MSLQTSSRLISLLGHLQARATATGPELAALLGVGERTVRKDVERLRELGYPVEAVRGAAGGYRFGDHGRLPPLLLEADEAVAVAVGLRSVSAVRGIEEAGALALAKLQHVLPDRLWRRVRALSESTDVGPADTATNVAAPPVDVVLLADLATAIRDREGLRLFYRPAADVEERVEADPYRLVSWQQRWYVVVRHRPDGRWRALRADWIELRVPGAGRFAPDPLVGGDYAAFVLRDVAFSGWSVHCRIAVDAPAEEVLRRINPTVGVVETLDEGHSVLVTGADSVETVAVWIGMLGLDFHVTEPPELVAHLATLATRYAAAIPPR</sequence>
<accession>A0ABR8NGH7</accession>
<dbReference type="Pfam" id="PF13280">
    <property type="entry name" value="WYL"/>
    <property type="match status" value="1"/>
</dbReference>
<dbReference type="Pfam" id="PF25583">
    <property type="entry name" value="WCX"/>
    <property type="match status" value="1"/>
</dbReference>
<dbReference type="InterPro" id="IPR057727">
    <property type="entry name" value="WCX_dom"/>
</dbReference>
<evidence type="ECO:0000259" key="3">
    <source>
        <dbReference type="PROSITE" id="PS51000"/>
    </source>
</evidence>
<dbReference type="Proteomes" id="UP000618818">
    <property type="component" value="Unassembled WGS sequence"/>
</dbReference>
<dbReference type="PROSITE" id="PS52050">
    <property type="entry name" value="WYL"/>
    <property type="match status" value="1"/>
</dbReference>
<dbReference type="PANTHER" id="PTHR34580:SF3">
    <property type="entry name" value="PROTEIN PAFB"/>
    <property type="match status" value="1"/>
</dbReference>
<dbReference type="InterPro" id="IPR013196">
    <property type="entry name" value="HTH_11"/>
</dbReference>
<dbReference type="InterPro" id="IPR036388">
    <property type="entry name" value="WH-like_DNA-bd_sf"/>
</dbReference>
<dbReference type="Pfam" id="PF08279">
    <property type="entry name" value="HTH_11"/>
    <property type="match status" value="1"/>
</dbReference>
<proteinExistence type="predicted"/>
<organism evidence="4 5">
    <name type="scientific">Nocardioides cavernae</name>
    <dbReference type="NCBI Taxonomy" id="1921566"/>
    <lineage>
        <taxon>Bacteria</taxon>
        <taxon>Bacillati</taxon>
        <taxon>Actinomycetota</taxon>
        <taxon>Actinomycetes</taxon>
        <taxon>Propionibacteriales</taxon>
        <taxon>Nocardioidaceae</taxon>
        <taxon>Nocardioides</taxon>
    </lineage>
</organism>
<comment type="caution">
    <text evidence="4">The sequence shown here is derived from an EMBL/GenBank/DDBJ whole genome shotgun (WGS) entry which is preliminary data.</text>
</comment>
<dbReference type="InterPro" id="IPR026881">
    <property type="entry name" value="WYL_dom"/>
</dbReference>
<evidence type="ECO:0000256" key="2">
    <source>
        <dbReference type="ARBA" id="ARBA00023163"/>
    </source>
</evidence>
<reference evidence="4 5" key="1">
    <citation type="submission" date="2020-09" db="EMBL/GenBank/DDBJ databases">
        <title>novel species in genus Nocardioides.</title>
        <authorList>
            <person name="Zhang G."/>
        </authorList>
    </citation>
    <scope>NUCLEOTIDE SEQUENCE [LARGE SCALE GENOMIC DNA]</scope>
    <source>
        <strain evidence="4 5">KCTC 39551</strain>
    </source>
</reference>
<evidence type="ECO:0000313" key="5">
    <source>
        <dbReference type="Proteomes" id="UP000618818"/>
    </source>
</evidence>
<keyword evidence="1" id="KW-0805">Transcription regulation</keyword>
<feature type="domain" description="HTH deoR-type" evidence="3">
    <location>
        <begin position="5"/>
        <end position="60"/>
    </location>
</feature>
<dbReference type="Gene3D" id="1.10.10.10">
    <property type="entry name" value="Winged helix-like DNA-binding domain superfamily/Winged helix DNA-binding domain"/>
    <property type="match status" value="1"/>
</dbReference>
<evidence type="ECO:0000256" key="1">
    <source>
        <dbReference type="ARBA" id="ARBA00023015"/>
    </source>
</evidence>
<keyword evidence="2" id="KW-0804">Transcription</keyword>
<dbReference type="SUPFAM" id="SSF46785">
    <property type="entry name" value="Winged helix' DNA-binding domain"/>
    <property type="match status" value="1"/>
</dbReference>
<dbReference type="RefSeq" id="WP_191197105.1">
    <property type="nucleotide sequence ID" value="NZ_JACXYZ010000005.1"/>
</dbReference>
<protein>
    <submittedName>
        <fullName evidence="4">WYL domain-containing protein</fullName>
    </submittedName>
</protein>